<sequence>MSDAQTGAPALSGSVLLYKNPEPLSLEAHNKLGLKNIERPFGFVETTHVVPLTVQEFGMAATSLPIIFAPDRKTPLAVLSARSGENLFVDQTGNWELDGYIPAFIRRYPFVFAADQGGDNFVVCIDTQAEMIGENPDLPLFENGQPTAYTNNAMEFLQDFERQRRATEEFMQVINSMDILEEKSVTFTPTNADGSQGEQVKVADYVGVSEEKLNALPAAKLLELKQKGCLGAIYAHLVSLLHWQKLIQRTLRNAPADGSIANA</sequence>
<dbReference type="OrthoDB" id="9806524at2"/>
<accession>A0A2P2ECA1</accession>
<protein>
    <recommendedName>
        <fullName evidence="3">Peptidase</fullName>
    </recommendedName>
</protein>
<dbReference type="InterPro" id="IPR010836">
    <property type="entry name" value="SapC"/>
</dbReference>
<comment type="caution">
    <text evidence="1">The sequence shown here is derived from an EMBL/GenBank/DDBJ whole genome shotgun (WGS) entry which is preliminary data.</text>
</comment>
<keyword evidence="2" id="KW-1185">Reference proteome</keyword>
<dbReference type="AlphaFoldDB" id="A0A2P2ECA1"/>
<name>A0A2P2ECA1_9PROT</name>
<dbReference type="Pfam" id="PF07277">
    <property type="entry name" value="SapC"/>
    <property type="match status" value="1"/>
</dbReference>
<evidence type="ECO:0000313" key="2">
    <source>
        <dbReference type="Proteomes" id="UP000245086"/>
    </source>
</evidence>
<evidence type="ECO:0000313" key="1">
    <source>
        <dbReference type="EMBL" id="GBF58661.1"/>
    </source>
</evidence>
<reference evidence="1 2" key="1">
    <citation type="journal article" date="2018" name="Genome Announc.">
        <title>Draft Genome Sequence of "Candidatus Phycosocius bacilliformis," an Alphaproteobacterial Ectosymbiont of the Hydrocarbon-Producing Green Alga Botryococcus braunii.</title>
        <authorList>
            <person name="Tanabe Y."/>
            <person name="Yamaguchi H."/>
            <person name="Watanabe M.M."/>
        </authorList>
    </citation>
    <scope>NUCLEOTIDE SEQUENCE [LARGE SCALE GENOMIC DNA]</scope>
    <source>
        <strain evidence="1 2">BOTRYCO-2</strain>
    </source>
</reference>
<dbReference type="RefSeq" id="WP_108985518.1">
    <property type="nucleotide sequence ID" value="NZ_BFBR01000007.1"/>
</dbReference>
<proteinExistence type="predicted"/>
<dbReference type="Proteomes" id="UP000245086">
    <property type="component" value="Unassembled WGS sequence"/>
</dbReference>
<organism evidence="1 2">
    <name type="scientific">Candidatus Phycosocius bacilliformis</name>
    <dbReference type="NCBI Taxonomy" id="1445552"/>
    <lineage>
        <taxon>Bacteria</taxon>
        <taxon>Pseudomonadati</taxon>
        <taxon>Pseudomonadota</taxon>
        <taxon>Alphaproteobacteria</taxon>
        <taxon>Caulobacterales</taxon>
        <taxon>Caulobacterales incertae sedis</taxon>
        <taxon>Candidatus Phycosocius</taxon>
    </lineage>
</organism>
<evidence type="ECO:0008006" key="3">
    <source>
        <dbReference type="Google" id="ProtNLM"/>
    </source>
</evidence>
<dbReference type="EMBL" id="BFBR01000007">
    <property type="protein sequence ID" value="GBF58661.1"/>
    <property type="molecule type" value="Genomic_DNA"/>
</dbReference>
<gene>
    <name evidence="1" type="ORF">PbB2_02349</name>
</gene>